<name>A0ABY2UL20_9GAMM</name>
<dbReference type="InterPro" id="IPR012340">
    <property type="entry name" value="NA-bd_OB-fold"/>
</dbReference>
<dbReference type="Pfam" id="PF19833">
    <property type="entry name" value="RecG_dom3_C"/>
    <property type="match status" value="1"/>
</dbReference>
<keyword evidence="8" id="KW-0238">DNA-binding</keyword>
<dbReference type="PANTHER" id="PTHR47964:SF1">
    <property type="entry name" value="ATP-DEPENDENT DNA HELICASE HOMOLOG RECG, CHLOROPLASTIC"/>
    <property type="match status" value="1"/>
</dbReference>
<dbReference type="InterPro" id="IPR033454">
    <property type="entry name" value="RecG_wedge"/>
</dbReference>
<evidence type="ECO:0000256" key="10">
    <source>
        <dbReference type="ARBA" id="ARBA00023204"/>
    </source>
</evidence>
<evidence type="ECO:0000313" key="19">
    <source>
        <dbReference type="Proteomes" id="UP000306791"/>
    </source>
</evidence>
<keyword evidence="9 15" id="KW-0233">DNA recombination</keyword>
<dbReference type="InterPro" id="IPR001650">
    <property type="entry name" value="Helicase_C-like"/>
</dbReference>
<protein>
    <recommendedName>
        <fullName evidence="2 15">ATP-dependent DNA helicase RecG</fullName>
        <ecNumber evidence="13 15">5.6.2.4</ecNumber>
    </recommendedName>
</protein>
<keyword evidence="6 15" id="KW-0347">Helicase</keyword>
<evidence type="ECO:0000256" key="2">
    <source>
        <dbReference type="ARBA" id="ARBA00017846"/>
    </source>
</evidence>
<dbReference type="Pfam" id="PF00271">
    <property type="entry name" value="Helicase_C"/>
    <property type="match status" value="1"/>
</dbReference>
<evidence type="ECO:0000256" key="7">
    <source>
        <dbReference type="ARBA" id="ARBA00022840"/>
    </source>
</evidence>
<evidence type="ECO:0000256" key="15">
    <source>
        <dbReference type="RuleBase" id="RU363016"/>
    </source>
</evidence>
<dbReference type="InterPro" id="IPR011545">
    <property type="entry name" value="DEAD/DEAH_box_helicase_dom"/>
</dbReference>
<evidence type="ECO:0000259" key="17">
    <source>
        <dbReference type="PROSITE" id="PS51194"/>
    </source>
</evidence>
<evidence type="ECO:0000256" key="12">
    <source>
        <dbReference type="ARBA" id="ARBA00034617"/>
    </source>
</evidence>
<keyword evidence="7 15" id="KW-0067">ATP-binding</keyword>
<keyword evidence="5 15" id="KW-0378">Hydrolase</keyword>
<evidence type="ECO:0000256" key="8">
    <source>
        <dbReference type="ARBA" id="ARBA00023125"/>
    </source>
</evidence>
<dbReference type="SMART" id="SM00487">
    <property type="entry name" value="DEXDc"/>
    <property type="match status" value="1"/>
</dbReference>
<dbReference type="InterPro" id="IPR045562">
    <property type="entry name" value="RecG_dom3_C"/>
</dbReference>
<dbReference type="GO" id="GO:0003678">
    <property type="term" value="F:DNA helicase activity"/>
    <property type="evidence" value="ECO:0007669"/>
    <property type="project" value="UniProtKB-EC"/>
</dbReference>
<keyword evidence="11" id="KW-0413">Isomerase</keyword>
<dbReference type="GO" id="GO:0016787">
    <property type="term" value="F:hydrolase activity"/>
    <property type="evidence" value="ECO:0007669"/>
    <property type="project" value="UniProtKB-KW"/>
</dbReference>
<comment type="caution">
    <text evidence="18">The sequence shown here is derived from an EMBL/GenBank/DDBJ whole genome shotgun (WGS) entry which is preliminary data.</text>
</comment>
<comment type="similarity">
    <text evidence="1 15">Belongs to the helicase family. RecG subfamily.</text>
</comment>
<organism evidence="18 19">
    <name type="scientific">Microbulbifer harenosus</name>
    <dbReference type="NCBI Taxonomy" id="2576840"/>
    <lineage>
        <taxon>Bacteria</taxon>
        <taxon>Pseudomonadati</taxon>
        <taxon>Pseudomonadota</taxon>
        <taxon>Gammaproteobacteria</taxon>
        <taxon>Cellvibrionales</taxon>
        <taxon>Microbulbiferaceae</taxon>
        <taxon>Microbulbifer</taxon>
    </lineage>
</organism>
<dbReference type="CDD" id="cd04488">
    <property type="entry name" value="RecG_wedge_OBF"/>
    <property type="match status" value="1"/>
</dbReference>
<comment type="function">
    <text evidence="15">Plays a critical role in recombination and DNA repair. Helps process Holliday junction intermediates to mature products by catalyzing branch migration. Has replication fork regression activity, unwinds stalled or blocked replication forks to make a HJ that can be resolved. Has a DNA unwinding activity characteristic of a DNA helicase with 3'-5' polarity.</text>
</comment>
<dbReference type="SUPFAM" id="SSF52540">
    <property type="entry name" value="P-loop containing nucleoside triphosphate hydrolases"/>
    <property type="match status" value="2"/>
</dbReference>
<keyword evidence="19" id="KW-1185">Reference proteome</keyword>
<dbReference type="Proteomes" id="UP000306791">
    <property type="component" value="Unassembled WGS sequence"/>
</dbReference>
<dbReference type="Pfam" id="PF00270">
    <property type="entry name" value="DEAD"/>
    <property type="match status" value="1"/>
</dbReference>
<dbReference type="Gene3D" id="2.40.50.140">
    <property type="entry name" value="Nucleic acid-binding proteins"/>
    <property type="match status" value="1"/>
</dbReference>
<keyword evidence="10 15" id="KW-0234">DNA repair</keyword>
<evidence type="ECO:0000256" key="3">
    <source>
        <dbReference type="ARBA" id="ARBA00022741"/>
    </source>
</evidence>
<dbReference type="NCBIfam" id="NF008165">
    <property type="entry name" value="PRK10917.1-3"/>
    <property type="match status" value="1"/>
</dbReference>
<proteinExistence type="inferred from homology"/>
<comment type="catalytic activity">
    <reaction evidence="12 15">
        <text>Couples ATP hydrolysis with the unwinding of duplex DNA by translocating in the 3'-5' direction.</text>
        <dbReference type="EC" id="5.6.2.4"/>
    </reaction>
</comment>
<evidence type="ECO:0000256" key="14">
    <source>
        <dbReference type="ARBA" id="ARBA00048988"/>
    </source>
</evidence>
<evidence type="ECO:0000256" key="4">
    <source>
        <dbReference type="ARBA" id="ARBA00022763"/>
    </source>
</evidence>
<evidence type="ECO:0000256" key="1">
    <source>
        <dbReference type="ARBA" id="ARBA00007504"/>
    </source>
</evidence>
<dbReference type="PANTHER" id="PTHR47964">
    <property type="entry name" value="ATP-DEPENDENT DNA HELICASE HOMOLOG RECG, CHLOROPLASTIC"/>
    <property type="match status" value="1"/>
</dbReference>
<evidence type="ECO:0000256" key="5">
    <source>
        <dbReference type="ARBA" id="ARBA00022801"/>
    </source>
</evidence>
<dbReference type="NCBIfam" id="NF008166">
    <property type="entry name" value="PRK10917.1-4"/>
    <property type="match status" value="1"/>
</dbReference>
<dbReference type="SUPFAM" id="SSF50249">
    <property type="entry name" value="Nucleic acid-binding proteins"/>
    <property type="match status" value="1"/>
</dbReference>
<accession>A0ABY2UL20</accession>
<gene>
    <name evidence="18" type="primary">recG</name>
    <name evidence="18" type="ORF">FDY93_02595</name>
</gene>
<dbReference type="Pfam" id="PF17191">
    <property type="entry name" value="RecG_wedge"/>
    <property type="match status" value="1"/>
</dbReference>
<sequence length="712" mass="77794">MSQRQDQSQRQGQKPLAEIPVTALKGVGAKLAETLAKLHISSLQDLLFHLPARYQDRTRVVPLAGLRPGMDAVIEGEVRAADVVLGRRRSLAVRLQDSSGSVTLRFFHFTAAQKNRLAPGTRIRCYGEARRGSAGIELYHPETEILGEEISPTADTLTPVYPLTEGLGQGRLRALIGQGLDWLAGNNVTELLPAELLPRSLQIPLAGALMYLHQPPADADLPQMAEGQHPSQQRLALEELLAHHLSLLELRRSTSRVSAPALTPNAALERDFLARLPFAPTNAQKRVGKEIADDLTRSVPMMRLLQGDVGSGKTLVAARAALQAIGAGYQCAVMAPTEILAEQHRINFCGWLEPLGITVAWLTGSMKVSERRAQLAAIATGDAQLVVGTHALFQDGVEFHRLALVIIDEQHRFGVRQRLQLREKGAASGENDSVEGAARTQPHQLIMTATPIPRTLAMSAFADLDCSVIDELPPGRQPINTVAISSERRYEVMERVQNAVREGRQAYWVCTLIEESETLQAQAAESTAEELADTLDGVRVALVHGRMKPDAKELVMKAFKAGDVDLLVATTVIEVGVDVPNASLMIIENPERLGLAQLHQLRGRVGRGSIASHCVLMYTTPLSANGRARLQALRSHADGFAIAEEDLRLRGPGEILGTRQTGEIQHRIADLQRDAHLLPLVQKIAADPRLDHRARAALVRRWLHNKPRFAEA</sequence>
<dbReference type="Gene3D" id="3.40.50.300">
    <property type="entry name" value="P-loop containing nucleotide triphosphate hydrolases"/>
    <property type="match status" value="2"/>
</dbReference>
<feature type="domain" description="Helicase C-terminal" evidence="17">
    <location>
        <begin position="502"/>
        <end position="648"/>
    </location>
</feature>
<dbReference type="PROSITE" id="PS51192">
    <property type="entry name" value="HELICASE_ATP_BIND_1"/>
    <property type="match status" value="1"/>
</dbReference>
<evidence type="ECO:0000313" key="18">
    <source>
        <dbReference type="EMBL" id="TLM79020.1"/>
    </source>
</evidence>
<dbReference type="InterPro" id="IPR047112">
    <property type="entry name" value="RecG/Mfd"/>
</dbReference>
<dbReference type="EC" id="5.6.2.4" evidence="13 15"/>
<evidence type="ECO:0000256" key="9">
    <source>
        <dbReference type="ARBA" id="ARBA00023172"/>
    </source>
</evidence>
<dbReference type="NCBIfam" id="NF008163">
    <property type="entry name" value="PRK10917.1-1"/>
    <property type="match status" value="1"/>
</dbReference>
<dbReference type="InterPro" id="IPR004609">
    <property type="entry name" value="ATP-dep_DNA_helicase_RecG"/>
</dbReference>
<evidence type="ECO:0000259" key="16">
    <source>
        <dbReference type="PROSITE" id="PS51192"/>
    </source>
</evidence>
<dbReference type="PROSITE" id="PS51194">
    <property type="entry name" value="HELICASE_CTER"/>
    <property type="match status" value="1"/>
</dbReference>
<evidence type="ECO:0000256" key="13">
    <source>
        <dbReference type="ARBA" id="ARBA00034808"/>
    </source>
</evidence>
<dbReference type="RefSeq" id="WP_138234197.1">
    <property type="nucleotide sequence ID" value="NZ_CP185860.1"/>
</dbReference>
<evidence type="ECO:0000256" key="6">
    <source>
        <dbReference type="ARBA" id="ARBA00022806"/>
    </source>
</evidence>
<dbReference type="InterPro" id="IPR027417">
    <property type="entry name" value="P-loop_NTPase"/>
</dbReference>
<keyword evidence="4 15" id="KW-0227">DNA damage</keyword>
<dbReference type="NCBIfam" id="NF008168">
    <property type="entry name" value="PRK10917.2-2"/>
    <property type="match status" value="1"/>
</dbReference>
<dbReference type="EMBL" id="VANI01000004">
    <property type="protein sequence ID" value="TLM79020.1"/>
    <property type="molecule type" value="Genomic_DNA"/>
</dbReference>
<dbReference type="SMART" id="SM00490">
    <property type="entry name" value="HELICc"/>
    <property type="match status" value="1"/>
</dbReference>
<dbReference type="NCBIfam" id="TIGR00643">
    <property type="entry name" value="recG"/>
    <property type="match status" value="1"/>
</dbReference>
<feature type="domain" description="Helicase ATP-binding" evidence="16">
    <location>
        <begin position="294"/>
        <end position="469"/>
    </location>
</feature>
<dbReference type="CDD" id="cd17992">
    <property type="entry name" value="DEXHc_RecG"/>
    <property type="match status" value="1"/>
</dbReference>
<comment type="catalytic activity">
    <reaction evidence="14 15">
        <text>ATP + H2O = ADP + phosphate + H(+)</text>
        <dbReference type="Rhea" id="RHEA:13065"/>
        <dbReference type="ChEBI" id="CHEBI:15377"/>
        <dbReference type="ChEBI" id="CHEBI:15378"/>
        <dbReference type="ChEBI" id="CHEBI:30616"/>
        <dbReference type="ChEBI" id="CHEBI:43474"/>
        <dbReference type="ChEBI" id="CHEBI:456216"/>
        <dbReference type="EC" id="5.6.2.4"/>
    </reaction>
</comment>
<keyword evidence="3 15" id="KW-0547">Nucleotide-binding</keyword>
<evidence type="ECO:0000256" key="11">
    <source>
        <dbReference type="ARBA" id="ARBA00023235"/>
    </source>
</evidence>
<reference evidence="18 19" key="1">
    <citation type="submission" date="2019-05" db="EMBL/GenBank/DDBJ databases">
        <title>Microbulbifer harenosus sp. nov., an alginate-degrading bacterium isolated from coastal sand.</title>
        <authorList>
            <person name="Huang H."/>
            <person name="Mo K."/>
            <person name="Bao S."/>
        </authorList>
    </citation>
    <scope>NUCLEOTIDE SEQUENCE [LARGE SCALE GENOMIC DNA]</scope>
    <source>
        <strain evidence="18 19">HB161719</strain>
    </source>
</reference>
<dbReference type="InterPro" id="IPR014001">
    <property type="entry name" value="Helicase_ATP-bd"/>
</dbReference>